<accession>A0A2T0AXP2</accession>
<name>A0A2T0AXP2_9FIRM</name>
<evidence type="ECO:0000313" key="3">
    <source>
        <dbReference type="Proteomes" id="UP000238415"/>
    </source>
</evidence>
<proteinExistence type="inferred from homology"/>
<dbReference type="PANTHER" id="PTHR34297">
    <property type="entry name" value="HYPOTHETICAL CYTOSOLIC PROTEIN-RELATED"/>
    <property type="match status" value="1"/>
</dbReference>
<gene>
    <name evidence="2" type="ORF">MOHU_03430</name>
</gene>
<organism evidence="2 3">
    <name type="scientific">Neomoorella humiferrea</name>
    <dbReference type="NCBI Taxonomy" id="676965"/>
    <lineage>
        <taxon>Bacteria</taxon>
        <taxon>Bacillati</taxon>
        <taxon>Bacillota</taxon>
        <taxon>Clostridia</taxon>
        <taxon>Neomoorellales</taxon>
        <taxon>Neomoorellaceae</taxon>
        <taxon>Neomoorella</taxon>
    </lineage>
</organism>
<dbReference type="InterPro" id="IPR005531">
    <property type="entry name" value="Asp23"/>
</dbReference>
<comment type="similarity">
    <text evidence="1">Belongs to the asp23 family.</text>
</comment>
<dbReference type="EMBL" id="PVXM01000004">
    <property type="protein sequence ID" value="PRR75574.1"/>
    <property type="molecule type" value="Genomic_DNA"/>
</dbReference>
<evidence type="ECO:0008006" key="4">
    <source>
        <dbReference type="Google" id="ProtNLM"/>
    </source>
</evidence>
<dbReference type="AlphaFoldDB" id="A0A2T0AXP2"/>
<reference evidence="2 3" key="1">
    <citation type="submission" date="2018-03" db="EMBL/GenBank/DDBJ databases">
        <title>Genome sequence of Moorella humiferrea DSM 23265.</title>
        <authorList>
            <person name="Poehlein A."/>
            <person name="Daniel R."/>
        </authorList>
    </citation>
    <scope>NUCLEOTIDE SEQUENCE [LARGE SCALE GENOMIC DNA]</scope>
    <source>
        <strain evidence="2 3">DSM 23265</strain>
    </source>
</reference>
<dbReference type="Gene3D" id="3.40.50.300">
    <property type="entry name" value="P-loop containing nucleotide triphosphate hydrolases"/>
    <property type="match status" value="1"/>
</dbReference>
<evidence type="ECO:0000313" key="2">
    <source>
        <dbReference type="EMBL" id="PRR75574.1"/>
    </source>
</evidence>
<dbReference type="SUPFAM" id="SSF52540">
    <property type="entry name" value="P-loop containing nucleoside triphosphate hydrolases"/>
    <property type="match status" value="1"/>
</dbReference>
<protein>
    <recommendedName>
        <fullName evidence="4">Asp23/Gls24 family envelope stress response protein</fullName>
    </recommendedName>
</protein>
<dbReference type="InterPro" id="IPR027417">
    <property type="entry name" value="P-loop_NTPase"/>
</dbReference>
<dbReference type="Pfam" id="PF03780">
    <property type="entry name" value="Asp23"/>
    <property type="match status" value="1"/>
</dbReference>
<sequence length="301" mass="33264">MEVVALIGPSGSGKSHRALAVARDYGAEAIIDDGLLIQGSRILAGVSAKEQPTRVGAIRTAIFSDPEHAREVKEKLAAITPRRVLILSTSREMAERITRRLELPPPSIWVDITDVATPKEIARALKIRNQLGKHVIPAPTMEVKPRFKGTFIEPLKTILRRRKAPPGKKKNLWVEQTTVRPTFNALGHFYIAPNAVAQLAAYMATAAGLQDPRVQVENREGKLVLNLEVNAPYGVYWPPLLQTAQKRIKAAITNMTALEIEAVNITVRGIKFDGLKGPQFVAVSAEHPHNHDWQNRRPPLL</sequence>
<dbReference type="RefSeq" id="WP_106004382.1">
    <property type="nucleotide sequence ID" value="NZ_CP136418.1"/>
</dbReference>
<keyword evidence="3" id="KW-1185">Reference proteome</keyword>
<comment type="caution">
    <text evidence="2">The sequence shown here is derived from an EMBL/GenBank/DDBJ whole genome shotgun (WGS) entry which is preliminary data.</text>
</comment>
<dbReference type="OrthoDB" id="5429664at2"/>
<evidence type="ECO:0000256" key="1">
    <source>
        <dbReference type="ARBA" id="ARBA00005721"/>
    </source>
</evidence>
<dbReference type="Proteomes" id="UP000238415">
    <property type="component" value="Unassembled WGS sequence"/>
</dbReference>